<proteinExistence type="predicted"/>
<dbReference type="GO" id="GO:0006281">
    <property type="term" value="P:DNA repair"/>
    <property type="evidence" value="ECO:0007669"/>
    <property type="project" value="InterPro"/>
</dbReference>
<dbReference type="SUPFAM" id="SSF103084">
    <property type="entry name" value="Holliday junction resolvase RusA"/>
    <property type="match status" value="1"/>
</dbReference>
<organism evidence="2">
    <name type="scientific">Podoviridae sp. ctrJu12</name>
    <dbReference type="NCBI Taxonomy" id="2825278"/>
    <lineage>
        <taxon>Viruses</taxon>
        <taxon>Duplodnaviria</taxon>
        <taxon>Heunggongvirae</taxon>
        <taxon>Uroviricota</taxon>
        <taxon>Caudoviricetes</taxon>
    </lineage>
</organism>
<evidence type="ECO:0000256" key="1">
    <source>
        <dbReference type="SAM" id="MobiDB-lite"/>
    </source>
</evidence>
<dbReference type="Gene3D" id="3.30.1330.70">
    <property type="entry name" value="Holliday junction resolvase RusA"/>
    <property type="match status" value="1"/>
</dbReference>
<name>A0A8S5U8Y8_9CAUD</name>
<dbReference type="EMBL" id="BK016040">
    <property type="protein sequence ID" value="DAF90925.1"/>
    <property type="molecule type" value="Genomic_DNA"/>
</dbReference>
<accession>A0A8S5U8Y8</accession>
<dbReference type="GO" id="GO:0000287">
    <property type="term" value="F:magnesium ion binding"/>
    <property type="evidence" value="ECO:0007669"/>
    <property type="project" value="InterPro"/>
</dbReference>
<evidence type="ECO:0000313" key="2">
    <source>
        <dbReference type="EMBL" id="DAF90925.1"/>
    </source>
</evidence>
<feature type="region of interest" description="Disordered" evidence="1">
    <location>
        <begin position="141"/>
        <end position="162"/>
    </location>
</feature>
<sequence>MEIVIQGQPRTKKNSSQIAFRGNKRVILPSKAFQAYEKVALMQLARVQAVHGPVSVLCRYYLQDRAHWPDLVGLLQATSDILQAAGVIDDDKYIVNYDGSMIAGLDKNNPRVEIIIHQITENSVLCEEYVKAKARKCDTTKRVKSPRGATAGAKAKPKAPASISYKEYRKLIKKGHHTP</sequence>
<dbReference type="GO" id="GO:0006310">
    <property type="term" value="P:DNA recombination"/>
    <property type="evidence" value="ECO:0007669"/>
    <property type="project" value="InterPro"/>
</dbReference>
<reference evidence="2" key="1">
    <citation type="journal article" date="2021" name="Proc. Natl. Acad. Sci. U.S.A.">
        <title>A Catalog of Tens of Thousands of Viruses from Human Metagenomes Reveals Hidden Associations with Chronic Diseases.</title>
        <authorList>
            <person name="Tisza M.J."/>
            <person name="Buck C.B."/>
        </authorList>
    </citation>
    <scope>NUCLEOTIDE SEQUENCE</scope>
    <source>
        <strain evidence="2">CtrJu12</strain>
    </source>
</reference>
<dbReference type="InterPro" id="IPR036614">
    <property type="entry name" value="RusA-like_sf"/>
</dbReference>
<feature type="compositionally biased region" description="Low complexity" evidence="1">
    <location>
        <begin position="148"/>
        <end position="161"/>
    </location>
</feature>
<protein>
    <submittedName>
        <fullName evidence="2">Endodeoxyribonuclease RusA</fullName>
    </submittedName>
</protein>